<dbReference type="InterPro" id="IPR035967">
    <property type="entry name" value="SWAP/Surp_sf"/>
</dbReference>
<dbReference type="InterPro" id="IPR029071">
    <property type="entry name" value="Ubiquitin-like_domsf"/>
</dbReference>
<dbReference type="InterPro" id="IPR000626">
    <property type="entry name" value="Ubiquitin-like_dom"/>
</dbReference>
<dbReference type="Proteomes" id="UP000054007">
    <property type="component" value="Unassembled WGS sequence"/>
</dbReference>
<keyword evidence="2" id="KW-0507">mRNA processing</keyword>
<dbReference type="PANTHER" id="PTHR15316">
    <property type="entry name" value="SPLICEOSOME ASSOCIATED PROTEIN 114/SWAP SPLICING FACTOR-RELATED"/>
    <property type="match status" value="1"/>
</dbReference>
<dbReference type="SUPFAM" id="SSF54236">
    <property type="entry name" value="Ubiquitin-like"/>
    <property type="match status" value="1"/>
</dbReference>
<evidence type="ECO:0000256" key="7">
    <source>
        <dbReference type="SAM" id="MobiDB-lite"/>
    </source>
</evidence>
<dbReference type="AlphaFoldDB" id="A0A0D7B4A4"/>
<feature type="compositionally biased region" description="Basic and acidic residues" evidence="7">
    <location>
        <begin position="466"/>
        <end position="488"/>
    </location>
</feature>
<dbReference type="SMART" id="SM00213">
    <property type="entry name" value="UBQ"/>
    <property type="match status" value="1"/>
</dbReference>
<organism evidence="10 11">
    <name type="scientific">Cylindrobasidium torrendii FP15055 ss-10</name>
    <dbReference type="NCBI Taxonomy" id="1314674"/>
    <lineage>
        <taxon>Eukaryota</taxon>
        <taxon>Fungi</taxon>
        <taxon>Dikarya</taxon>
        <taxon>Basidiomycota</taxon>
        <taxon>Agaricomycotina</taxon>
        <taxon>Agaricomycetes</taxon>
        <taxon>Agaricomycetidae</taxon>
        <taxon>Agaricales</taxon>
        <taxon>Marasmiineae</taxon>
        <taxon>Physalacriaceae</taxon>
        <taxon>Cylindrobasidium</taxon>
    </lineage>
</organism>
<dbReference type="PROSITE" id="PS50053">
    <property type="entry name" value="UBIQUITIN_2"/>
    <property type="match status" value="1"/>
</dbReference>
<dbReference type="GO" id="GO:0071004">
    <property type="term" value="C:U2-type prespliceosome"/>
    <property type="evidence" value="ECO:0007669"/>
    <property type="project" value="TreeGrafter"/>
</dbReference>
<keyword evidence="5" id="KW-0508">mRNA splicing</keyword>
<dbReference type="Pfam" id="PF12230">
    <property type="entry name" value="PRP21_like_P"/>
    <property type="match status" value="1"/>
</dbReference>
<dbReference type="SMART" id="SM00648">
    <property type="entry name" value="SWAP"/>
    <property type="match status" value="2"/>
</dbReference>
<dbReference type="InterPro" id="IPR022030">
    <property type="entry name" value="SF3A1_dom"/>
</dbReference>
<keyword evidence="6" id="KW-0539">Nucleus</keyword>
<keyword evidence="11" id="KW-1185">Reference proteome</keyword>
<dbReference type="FunFam" id="1.10.10.790:FF:000001">
    <property type="entry name" value="Splicing factor 3a, subunit 1"/>
    <property type="match status" value="1"/>
</dbReference>
<dbReference type="FunFam" id="1.10.10.790:FF:000002">
    <property type="entry name" value="Splicing factor 3A subunit 1"/>
    <property type="match status" value="1"/>
</dbReference>
<evidence type="ECO:0000256" key="6">
    <source>
        <dbReference type="ARBA" id="ARBA00023242"/>
    </source>
</evidence>
<dbReference type="SUPFAM" id="SSF109905">
    <property type="entry name" value="Surp module (SWAP domain)"/>
    <property type="match status" value="2"/>
</dbReference>
<dbReference type="STRING" id="1314674.A0A0D7B4A4"/>
<evidence type="ECO:0000259" key="8">
    <source>
        <dbReference type="PROSITE" id="PS50053"/>
    </source>
</evidence>
<dbReference type="GO" id="GO:0000381">
    <property type="term" value="P:regulation of alternative mRNA splicing, via spliceosome"/>
    <property type="evidence" value="ECO:0007669"/>
    <property type="project" value="TreeGrafter"/>
</dbReference>
<evidence type="ECO:0000256" key="5">
    <source>
        <dbReference type="ARBA" id="ARBA00023187"/>
    </source>
</evidence>
<dbReference type="GO" id="GO:0071013">
    <property type="term" value="C:catalytic step 2 spliceosome"/>
    <property type="evidence" value="ECO:0007669"/>
    <property type="project" value="TreeGrafter"/>
</dbReference>
<feature type="region of interest" description="Disordered" evidence="7">
    <location>
        <begin position="631"/>
        <end position="651"/>
    </location>
</feature>
<dbReference type="InterPro" id="IPR045146">
    <property type="entry name" value="SF3A1"/>
</dbReference>
<gene>
    <name evidence="10" type="ORF">CYLTODRAFT_424695</name>
</gene>
<dbReference type="GO" id="GO:0003723">
    <property type="term" value="F:RNA binding"/>
    <property type="evidence" value="ECO:0007669"/>
    <property type="project" value="InterPro"/>
</dbReference>
<dbReference type="Pfam" id="PF00240">
    <property type="entry name" value="ubiquitin"/>
    <property type="match status" value="1"/>
</dbReference>
<evidence type="ECO:0000256" key="1">
    <source>
        <dbReference type="ARBA" id="ARBA00004123"/>
    </source>
</evidence>
<protein>
    <submittedName>
        <fullName evidence="10">Uncharacterized protein</fullName>
    </submittedName>
</protein>
<dbReference type="PANTHER" id="PTHR15316:SF1">
    <property type="entry name" value="SPLICING FACTOR 3A SUBUNIT 1"/>
    <property type="match status" value="1"/>
</dbReference>
<dbReference type="Gene3D" id="1.10.10.790">
    <property type="entry name" value="Surp module"/>
    <property type="match status" value="2"/>
</dbReference>
<evidence type="ECO:0000313" key="10">
    <source>
        <dbReference type="EMBL" id="KIY65045.1"/>
    </source>
</evidence>
<reference evidence="10 11" key="1">
    <citation type="journal article" date="2015" name="Fungal Genet. Biol.">
        <title>Evolution of novel wood decay mechanisms in Agaricales revealed by the genome sequences of Fistulina hepatica and Cylindrobasidium torrendii.</title>
        <authorList>
            <person name="Floudas D."/>
            <person name="Held B.W."/>
            <person name="Riley R."/>
            <person name="Nagy L.G."/>
            <person name="Koehler G."/>
            <person name="Ransdell A.S."/>
            <person name="Younus H."/>
            <person name="Chow J."/>
            <person name="Chiniquy J."/>
            <person name="Lipzen A."/>
            <person name="Tritt A."/>
            <person name="Sun H."/>
            <person name="Haridas S."/>
            <person name="LaButti K."/>
            <person name="Ohm R.A."/>
            <person name="Kues U."/>
            <person name="Blanchette R.A."/>
            <person name="Grigoriev I.V."/>
            <person name="Minto R.E."/>
            <person name="Hibbett D.S."/>
        </authorList>
    </citation>
    <scope>NUCLEOTIDE SEQUENCE [LARGE SCALE GENOMIC DNA]</scope>
    <source>
        <strain evidence="10 11">FP15055 ss-10</strain>
    </source>
</reference>
<name>A0A0D7B4A4_9AGAR</name>
<feature type="domain" description="SURP motif" evidence="9">
    <location>
        <begin position="40"/>
        <end position="84"/>
    </location>
</feature>
<evidence type="ECO:0000256" key="3">
    <source>
        <dbReference type="ARBA" id="ARBA00022728"/>
    </source>
</evidence>
<dbReference type="OrthoDB" id="447637at2759"/>
<dbReference type="EMBL" id="KN880607">
    <property type="protein sequence ID" value="KIY65045.1"/>
    <property type="molecule type" value="Genomic_DNA"/>
</dbReference>
<evidence type="ECO:0000313" key="11">
    <source>
        <dbReference type="Proteomes" id="UP000054007"/>
    </source>
</evidence>
<feature type="region of interest" description="Disordered" evidence="7">
    <location>
        <begin position="466"/>
        <end position="500"/>
    </location>
</feature>
<dbReference type="Gene3D" id="3.10.20.90">
    <property type="entry name" value="Phosphatidylinositol 3-kinase Catalytic Subunit, Chain A, domain 1"/>
    <property type="match status" value="1"/>
</dbReference>
<accession>A0A0D7B4A4</accession>
<proteinExistence type="predicted"/>
<dbReference type="PROSITE" id="PS50128">
    <property type="entry name" value="SURP"/>
    <property type="match status" value="2"/>
</dbReference>
<keyword evidence="3" id="KW-0747">Spliceosome</keyword>
<feature type="domain" description="Ubiquitin-like" evidence="8">
    <location>
        <begin position="675"/>
        <end position="759"/>
    </location>
</feature>
<dbReference type="Pfam" id="PF01805">
    <property type="entry name" value="Surp"/>
    <property type="match status" value="2"/>
</dbReference>
<dbReference type="InterPro" id="IPR000061">
    <property type="entry name" value="Surp"/>
</dbReference>
<evidence type="ECO:0000259" key="9">
    <source>
        <dbReference type="PROSITE" id="PS50128"/>
    </source>
</evidence>
<feature type="domain" description="SURP motif" evidence="9">
    <location>
        <begin position="143"/>
        <end position="185"/>
    </location>
</feature>
<dbReference type="GO" id="GO:0045292">
    <property type="term" value="P:mRNA cis splicing, via spliceosome"/>
    <property type="evidence" value="ECO:0007669"/>
    <property type="project" value="InterPro"/>
</dbReference>
<keyword evidence="4" id="KW-0677">Repeat</keyword>
<sequence>MSAAVLPPAANGDVHPEFHVTPNARYATGLILPPPEIKSVIDRTAVFVARSANPPQFEDKIREGQRSDPKFSFLNPADPYHAYYRDKMDKVMQGDMAETHAPTASAAPAGGEVPVQAVDVGLEPPPTFFTLDRPNVSALDMDIMKLTALFTARQGHTFLQTLSNREAQNYQYEFLRPTHSLFGYFNRLVEQYTKVLYPDKEMLEQLKNQTHPASRWTTLEIAKRYAKWERNKREREKRRQDDQEAERIAFAEIDWHDYAIVQTIEFTAVDATSELPPPMSVQEVENMTLAQKRMAAMVMENTASDVEALKARQAAAAAEAAAAVATVGTANDDVEMDESDDEGAAEMRRAKEQVERQKEIERAKAMASTPSQGGAMKIRTDYVPKLGKNTTTAMTQCNICKQQVPVDELQEHMRIELLNPRWKEQRDQLEARKAQGAELQRGSDVVSSLKNLARTRVDIFGAEADEERRKKDEELERERRKEREKGVWDGHTASKTSTQDKYASNVNFDEQIAAIHRAKGLGPQDAAAIGPGIGPAAAPSPFTSLPPAPASLPAPPRAATAAINNPSFSAATVSSGPQPASAASSTPPVMLPPLHYQGMDSQQPFGYQPPSRTAALAAANSAMQPQAGTVRSADEMEDGAPVDDTPPAKKQKIMKLPGAQICSEDDWINMHPAPIQLSVELPNDPSKPEWKLDGKTVTIVDIPMNLLVSTLRERIIQQIGIGVPVSRIRLSYAGKMMTNGSSIAAYNVEDEEVLVLSVSPAKKK</sequence>
<comment type="subcellular location">
    <subcellularLocation>
        <location evidence="1">Nucleus</location>
    </subcellularLocation>
</comment>
<evidence type="ECO:0000256" key="4">
    <source>
        <dbReference type="ARBA" id="ARBA00022737"/>
    </source>
</evidence>
<evidence type="ECO:0000256" key="2">
    <source>
        <dbReference type="ARBA" id="ARBA00022664"/>
    </source>
</evidence>
<dbReference type="GO" id="GO:0005686">
    <property type="term" value="C:U2 snRNP"/>
    <property type="evidence" value="ECO:0007669"/>
    <property type="project" value="TreeGrafter"/>
</dbReference>